<dbReference type="RefSeq" id="WP_215885414.1">
    <property type="nucleotide sequence ID" value="NZ_JAAXYO010000048.1"/>
</dbReference>
<comment type="caution">
    <text evidence="1">The sequence shown here is derived from an EMBL/GenBank/DDBJ whole genome shotgun (WGS) entry which is preliminary data.</text>
</comment>
<organism evidence="1 2">
    <name type="scientific">Igneacidithiobacillus copahuensis</name>
    <dbReference type="NCBI Taxonomy" id="2724909"/>
    <lineage>
        <taxon>Bacteria</taxon>
        <taxon>Pseudomonadati</taxon>
        <taxon>Pseudomonadota</taxon>
        <taxon>Acidithiobacillia</taxon>
        <taxon>Acidithiobacillales</taxon>
        <taxon>Acidithiobacillaceae</taxon>
        <taxon>Igneacidithiobacillus</taxon>
    </lineage>
</organism>
<proteinExistence type="predicted"/>
<protein>
    <submittedName>
        <fullName evidence="1">Uncharacterized protein</fullName>
    </submittedName>
</protein>
<evidence type="ECO:0000313" key="2">
    <source>
        <dbReference type="Proteomes" id="UP001197378"/>
    </source>
</evidence>
<dbReference type="Proteomes" id="UP001197378">
    <property type="component" value="Unassembled WGS sequence"/>
</dbReference>
<gene>
    <name evidence="1" type="ORF">HFQ13_05335</name>
</gene>
<reference evidence="1" key="1">
    <citation type="journal article" date="2021" name="ISME J.">
        <title>Genomic evolution of the class Acidithiobacillia: deep-branching Proteobacteria living in extreme acidic conditions.</title>
        <authorList>
            <person name="Moya-Beltran A."/>
            <person name="Beard S."/>
            <person name="Rojas-Villalobos C."/>
            <person name="Issotta F."/>
            <person name="Gallardo Y."/>
            <person name="Ulloa R."/>
            <person name="Giaveno A."/>
            <person name="Degli Esposti M."/>
            <person name="Johnson D.B."/>
            <person name="Quatrini R."/>
        </authorList>
    </citation>
    <scope>NUCLEOTIDE SEQUENCE</scope>
    <source>
        <strain evidence="1">VAN18-1</strain>
    </source>
</reference>
<evidence type="ECO:0000313" key="1">
    <source>
        <dbReference type="EMBL" id="MBU2787633.1"/>
    </source>
</evidence>
<keyword evidence="2" id="KW-1185">Reference proteome</keyword>
<accession>A0AAE2YPH2</accession>
<name>A0AAE2YPH2_9PROT</name>
<dbReference type="EMBL" id="JAAXYO010000048">
    <property type="protein sequence ID" value="MBU2787633.1"/>
    <property type="molecule type" value="Genomic_DNA"/>
</dbReference>
<dbReference type="AlphaFoldDB" id="A0AAE2YPH2"/>
<sequence>MSDYKKLFQEVSEFLTEKGYGILVEQVRDELATGRLSEEKIQTLKEVEGRSIGLLSETEFKRSQSADFVRRQDYSDAESVVLLLEASKRAIIDGTAMASQIKGALENLQIQGLTFASEEDEKDSYELPMDNIPNLAEANRRVSEIEELIRQIRNQ</sequence>